<reference evidence="1" key="2">
    <citation type="submission" date="2021-09" db="EMBL/GenBank/DDBJ databases">
        <authorList>
            <person name="Jia N."/>
            <person name="Wang J."/>
            <person name="Shi W."/>
            <person name="Du L."/>
            <person name="Sun Y."/>
            <person name="Zhan W."/>
            <person name="Jiang J."/>
            <person name="Wang Q."/>
            <person name="Zhang B."/>
            <person name="Ji P."/>
            <person name="Sakyi L.B."/>
            <person name="Cui X."/>
            <person name="Yuan T."/>
            <person name="Jiang B."/>
            <person name="Yang W."/>
            <person name="Lam T.T.-Y."/>
            <person name="Chang Q."/>
            <person name="Ding S."/>
            <person name="Wang X."/>
            <person name="Zhu J."/>
            <person name="Ruan X."/>
            <person name="Zhao L."/>
            <person name="Wei J."/>
            <person name="Que T."/>
            <person name="Du C."/>
            <person name="Cheng J."/>
            <person name="Dai P."/>
            <person name="Han X."/>
            <person name="Huang E."/>
            <person name="Gao Y."/>
            <person name="Liu J."/>
            <person name="Shao H."/>
            <person name="Ye R."/>
            <person name="Li L."/>
            <person name="Wei W."/>
            <person name="Wang X."/>
            <person name="Wang C."/>
            <person name="Huo Q."/>
            <person name="Li W."/>
            <person name="Guo W."/>
            <person name="Chen H."/>
            <person name="Chen S."/>
            <person name="Zhou L."/>
            <person name="Zhou L."/>
            <person name="Ni X."/>
            <person name="Tian J."/>
            <person name="Zhou Y."/>
            <person name="Sheng Y."/>
            <person name="Liu T."/>
            <person name="Pan Y."/>
            <person name="Xia L."/>
            <person name="Li J."/>
            <person name="Zhao F."/>
            <person name="Cao W."/>
        </authorList>
    </citation>
    <scope>NUCLEOTIDE SEQUENCE</scope>
    <source>
        <strain evidence="1">Rsan-2018</strain>
        <tissue evidence="1">Larvae</tissue>
    </source>
</reference>
<gene>
    <name evidence="1" type="ORF">HPB52_024291</name>
</gene>
<organism evidence="1 2">
    <name type="scientific">Rhipicephalus sanguineus</name>
    <name type="common">Brown dog tick</name>
    <name type="synonym">Ixodes sanguineus</name>
    <dbReference type="NCBI Taxonomy" id="34632"/>
    <lineage>
        <taxon>Eukaryota</taxon>
        <taxon>Metazoa</taxon>
        <taxon>Ecdysozoa</taxon>
        <taxon>Arthropoda</taxon>
        <taxon>Chelicerata</taxon>
        <taxon>Arachnida</taxon>
        <taxon>Acari</taxon>
        <taxon>Parasitiformes</taxon>
        <taxon>Ixodida</taxon>
        <taxon>Ixodoidea</taxon>
        <taxon>Ixodidae</taxon>
        <taxon>Rhipicephalinae</taxon>
        <taxon>Rhipicephalus</taxon>
        <taxon>Rhipicephalus</taxon>
    </lineage>
</organism>
<evidence type="ECO:0000313" key="1">
    <source>
        <dbReference type="EMBL" id="KAH7987131.1"/>
    </source>
</evidence>
<reference evidence="1" key="1">
    <citation type="journal article" date="2020" name="Cell">
        <title>Large-Scale Comparative Analyses of Tick Genomes Elucidate Their Genetic Diversity and Vector Capacities.</title>
        <authorList>
            <consortium name="Tick Genome and Microbiome Consortium (TIGMIC)"/>
            <person name="Jia N."/>
            <person name="Wang J."/>
            <person name="Shi W."/>
            <person name="Du L."/>
            <person name="Sun Y."/>
            <person name="Zhan W."/>
            <person name="Jiang J.F."/>
            <person name="Wang Q."/>
            <person name="Zhang B."/>
            <person name="Ji P."/>
            <person name="Bell-Sakyi L."/>
            <person name="Cui X.M."/>
            <person name="Yuan T.T."/>
            <person name="Jiang B.G."/>
            <person name="Yang W.F."/>
            <person name="Lam T.T."/>
            <person name="Chang Q.C."/>
            <person name="Ding S.J."/>
            <person name="Wang X.J."/>
            <person name="Zhu J.G."/>
            <person name="Ruan X.D."/>
            <person name="Zhao L."/>
            <person name="Wei J.T."/>
            <person name="Ye R.Z."/>
            <person name="Que T.C."/>
            <person name="Du C.H."/>
            <person name="Zhou Y.H."/>
            <person name="Cheng J.X."/>
            <person name="Dai P.F."/>
            <person name="Guo W.B."/>
            <person name="Han X.H."/>
            <person name="Huang E.J."/>
            <person name="Li L.F."/>
            <person name="Wei W."/>
            <person name="Gao Y.C."/>
            <person name="Liu J.Z."/>
            <person name="Shao H.Z."/>
            <person name="Wang X."/>
            <person name="Wang C.C."/>
            <person name="Yang T.C."/>
            <person name="Huo Q.B."/>
            <person name="Li W."/>
            <person name="Chen H.Y."/>
            <person name="Chen S.E."/>
            <person name="Zhou L.G."/>
            <person name="Ni X.B."/>
            <person name="Tian J.H."/>
            <person name="Sheng Y."/>
            <person name="Liu T."/>
            <person name="Pan Y.S."/>
            <person name="Xia L.Y."/>
            <person name="Li J."/>
            <person name="Zhao F."/>
            <person name="Cao W.C."/>
        </authorList>
    </citation>
    <scope>NUCLEOTIDE SEQUENCE</scope>
    <source>
        <strain evidence="1">Rsan-2018</strain>
    </source>
</reference>
<evidence type="ECO:0000313" key="2">
    <source>
        <dbReference type="Proteomes" id="UP000821837"/>
    </source>
</evidence>
<sequence>MEMRLENPLPNFARVGGRRATTFEYRGVRHLCNLDGHFKAQCDTPHCGRCGIFGHRTDTCTEAGRRCGGAHPSVDCSARKT</sequence>
<dbReference type="EMBL" id="JABSTV010000106">
    <property type="protein sequence ID" value="KAH7987131.1"/>
    <property type="molecule type" value="Genomic_DNA"/>
</dbReference>
<comment type="caution">
    <text evidence="1">The sequence shown here is derived from an EMBL/GenBank/DDBJ whole genome shotgun (WGS) entry which is preliminary data.</text>
</comment>
<dbReference type="AlphaFoldDB" id="A0A9D4TE98"/>
<accession>A0A9D4TE98</accession>
<dbReference type="Proteomes" id="UP000821837">
    <property type="component" value="Unassembled WGS sequence"/>
</dbReference>
<proteinExistence type="predicted"/>
<keyword evidence="2" id="KW-1185">Reference proteome</keyword>
<evidence type="ECO:0008006" key="3">
    <source>
        <dbReference type="Google" id="ProtNLM"/>
    </source>
</evidence>
<protein>
    <recommendedName>
        <fullName evidence="3">CCHC-type domain-containing protein</fullName>
    </recommendedName>
</protein>
<name>A0A9D4TE98_RHISA</name>